<accession>A0A8S3QD58</accession>
<comment type="caution">
    <text evidence="1">The sequence shown here is derived from an EMBL/GenBank/DDBJ whole genome shotgun (WGS) entry which is preliminary data.</text>
</comment>
<evidence type="ECO:0000313" key="2">
    <source>
        <dbReference type="Proteomes" id="UP000683360"/>
    </source>
</evidence>
<keyword evidence="2" id="KW-1185">Reference proteome</keyword>
<dbReference type="AlphaFoldDB" id="A0A8S3QD58"/>
<evidence type="ECO:0000313" key="1">
    <source>
        <dbReference type="EMBL" id="CAG2194793.1"/>
    </source>
</evidence>
<dbReference type="OrthoDB" id="5986014at2759"/>
<organism evidence="1 2">
    <name type="scientific">Mytilus edulis</name>
    <name type="common">Blue mussel</name>
    <dbReference type="NCBI Taxonomy" id="6550"/>
    <lineage>
        <taxon>Eukaryota</taxon>
        <taxon>Metazoa</taxon>
        <taxon>Spiralia</taxon>
        <taxon>Lophotrochozoa</taxon>
        <taxon>Mollusca</taxon>
        <taxon>Bivalvia</taxon>
        <taxon>Autobranchia</taxon>
        <taxon>Pteriomorphia</taxon>
        <taxon>Mytilida</taxon>
        <taxon>Mytiloidea</taxon>
        <taxon>Mytilidae</taxon>
        <taxon>Mytilinae</taxon>
        <taxon>Mytilus</taxon>
    </lineage>
</organism>
<gene>
    <name evidence="1" type="ORF">MEDL_9795</name>
</gene>
<proteinExistence type="predicted"/>
<protein>
    <recommendedName>
        <fullName evidence="3">Peptidase C1A papain C-terminal domain-containing protein</fullName>
    </recommendedName>
</protein>
<reference evidence="1" key="1">
    <citation type="submission" date="2021-03" db="EMBL/GenBank/DDBJ databases">
        <authorList>
            <person name="Bekaert M."/>
        </authorList>
    </citation>
    <scope>NUCLEOTIDE SEQUENCE</scope>
</reference>
<sequence length="313" mass="35795">MATLIGILLDVSASMRENSKGKINEEGGEWARSVFQVIDDLVKHDVSLDNQDTLSGLLVKVSLDMYINKSTKELTAKDQGDEYTCFAFVAATVIHLSIHRIIGREGGYPDFRVILNKIIERYGTQSTSTFNVLREEYKNEEQTQHEEQTKKEEQIFSDFFHENPRGVLTKDEIDITKRPSTIKDPDLIWHAVVLTSFNAESLCLMSSWGDEWGDNGFFRVKNADVLNFRFMDVFWDSNDLTSGEKAYYKEHGKQIAHQLIERYNGLNKAEYRCPLKSCKVVSLVNKFKGSIKEAICPNVKENSDVIISEIFLQ</sequence>
<evidence type="ECO:0008006" key="3">
    <source>
        <dbReference type="Google" id="ProtNLM"/>
    </source>
</evidence>
<dbReference type="InterPro" id="IPR038765">
    <property type="entry name" value="Papain-like_cys_pep_sf"/>
</dbReference>
<dbReference type="Gene3D" id="3.90.70.10">
    <property type="entry name" value="Cysteine proteinases"/>
    <property type="match status" value="1"/>
</dbReference>
<dbReference type="Proteomes" id="UP000683360">
    <property type="component" value="Unassembled WGS sequence"/>
</dbReference>
<name>A0A8S3QD58_MYTED</name>
<dbReference type="EMBL" id="CAJPWZ010000496">
    <property type="protein sequence ID" value="CAG2194793.1"/>
    <property type="molecule type" value="Genomic_DNA"/>
</dbReference>
<dbReference type="SUPFAM" id="SSF54001">
    <property type="entry name" value="Cysteine proteinases"/>
    <property type="match status" value="1"/>
</dbReference>